<feature type="domain" description="Major facilitator superfamily (MFS) profile" evidence="4">
    <location>
        <begin position="27"/>
        <end position="457"/>
    </location>
</feature>
<keyword evidence="3" id="KW-0472">Membrane</keyword>
<feature type="transmembrane region" description="Helical" evidence="3">
    <location>
        <begin position="67"/>
        <end position="84"/>
    </location>
</feature>
<dbReference type="PROSITE" id="PS50850">
    <property type="entry name" value="MFS"/>
    <property type="match status" value="1"/>
</dbReference>
<dbReference type="CDD" id="cd17324">
    <property type="entry name" value="MFS_NepI_like"/>
    <property type="match status" value="1"/>
</dbReference>
<keyword evidence="3" id="KW-0812">Transmembrane</keyword>
<dbReference type="Proteomes" id="UP001447188">
    <property type="component" value="Unassembled WGS sequence"/>
</dbReference>
<comment type="caution">
    <text evidence="5">The sequence shown here is derived from an EMBL/GenBank/DDBJ whole genome shotgun (WGS) entry which is preliminary data.</text>
</comment>
<feature type="transmembrane region" description="Helical" evidence="3">
    <location>
        <begin position="26"/>
        <end position="47"/>
    </location>
</feature>
<feature type="transmembrane region" description="Helical" evidence="3">
    <location>
        <begin position="385"/>
        <end position="405"/>
    </location>
</feature>
<protein>
    <recommendedName>
        <fullName evidence="4">Major facilitator superfamily (MFS) profile domain-containing protein</fullName>
    </recommendedName>
</protein>
<feature type="transmembrane region" description="Helical" evidence="3">
    <location>
        <begin position="96"/>
        <end position="117"/>
    </location>
</feature>
<dbReference type="InterPro" id="IPR011701">
    <property type="entry name" value="MFS"/>
</dbReference>
<dbReference type="EMBL" id="JBBBZM010000097">
    <property type="protein sequence ID" value="KAL0634341.1"/>
    <property type="molecule type" value="Genomic_DNA"/>
</dbReference>
<dbReference type="InterPro" id="IPR020846">
    <property type="entry name" value="MFS_dom"/>
</dbReference>
<evidence type="ECO:0000313" key="5">
    <source>
        <dbReference type="EMBL" id="KAL0634341.1"/>
    </source>
</evidence>
<dbReference type="SUPFAM" id="SSF103473">
    <property type="entry name" value="MFS general substrate transporter"/>
    <property type="match status" value="1"/>
</dbReference>
<dbReference type="PANTHER" id="PTHR42910">
    <property type="entry name" value="TRANSPORTER SCO4007-RELATED"/>
    <property type="match status" value="1"/>
</dbReference>
<dbReference type="Pfam" id="PF07690">
    <property type="entry name" value="MFS_1"/>
    <property type="match status" value="1"/>
</dbReference>
<dbReference type="Gene3D" id="1.20.1250.20">
    <property type="entry name" value="MFS general substrate transporter like domains"/>
    <property type="match status" value="1"/>
</dbReference>
<proteinExistence type="predicted"/>
<evidence type="ECO:0000313" key="6">
    <source>
        <dbReference type="Proteomes" id="UP001447188"/>
    </source>
</evidence>
<evidence type="ECO:0000256" key="3">
    <source>
        <dbReference type="SAM" id="Phobius"/>
    </source>
</evidence>
<feature type="transmembrane region" description="Helical" evidence="3">
    <location>
        <begin position="299"/>
        <end position="317"/>
    </location>
</feature>
<feature type="transmembrane region" description="Helical" evidence="3">
    <location>
        <begin position="236"/>
        <end position="261"/>
    </location>
</feature>
<evidence type="ECO:0000256" key="2">
    <source>
        <dbReference type="SAM" id="MobiDB-lite"/>
    </source>
</evidence>
<feature type="transmembrane region" description="Helical" evidence="3">
    <location>
        <begin position="153"/>
        <end position="171"/>
    </location>
</feature>
<feature type="transmembrane region" description="Helical" evidence="3">
    <location>
        <begin position="267"/>
        <end position="287"/>
    </location>
</feature>
<reference evidence="5 6" key="1">
    <citation type="submission" date="2024-02" db="EMBL/GenBank/DDBJ databases">
        <title>Discinaceae phylogenomics.</title>
        <authorList>
            <person name="Dirks A.C."/>
            <person name="James T.Y."/>
        </authorList>
    </citation>
    <scope>NUCLEOTIDE SEQUENCE [LARGE SCALE GENOMIC DNA]</scope>
    <source>
        <strain evidence="5 6">ACD0624</strain>
    </source>
</reference>
<feature type="region of interest" description="Disordered" evidence="2">
    <location>
        <begin position="419"/>
        <end position="457"/>
    </location>
</feature>
<feature type="transmembrane region" description="Helical" evidence="3">
    <location>
        <begin position="183"/>
        <end position="202"/>
    </location>
</feature>
<gene>
    <name evidence="5" type="ORF">Q9L58_006745</name>
</gene>
<organism evidence="5 6">
    <name type="scientific">Discina gigas</name>
    <dbReference type="NCBI Taxonomy" id="1032678"/>
    <lineage>
        <taxon>Eukaryota</taxon>
        <taxon>Fungi</taxon>
        <taxon>Dikarya</taxon>
        <taxon>Ascomycota</taxon>
        <taxon>Pezizomycotina</taxon>
        <taxon>Pezizomycetes</taxon>
        <taxon>Pezizales</taxon>
        <taxon>Discinaceae</taxon>
        <taxon>Discina</taxon>
    </lineage>
</organism>
<dbReference type="PANTHER" id="PTHR42910:SF1">
    <property type="entry name" value="MAJOR FACILITATOR SUPERFAMILY (MFS) PROFILE DOMAIN-CONTAINING PROTEIN"/>
    <property type="match status" value="1"/>
</dbReference>
<accession>A0ABR3GEF1</accession>
<name>A0ABR3GEF1_9PEZI</name>
<feature type="compositionally biased region" description="Acidic residues" evidence="2">
    <location>
        <begin position="430"/>
        <end position="439"/>
    </location>
</feature>
<feature type="compositionally biased region" description="Polar residues" evidence="2">
    <location>
        <begin position="447"/>
        <end position="457"/>
    </location>
</feature>
<sequence>MARRLADIVTWTPPRCRYNPESPPKFTFTLNLLFAFAATFTVANLYYNHPILNKMAVTLNVSYERVSIVPTLMQAGYATGLLFLNPLGDLFRRRTLVLFLILATTVCWVALCVTVNFHVFAAFSFVVGVGTVTPQLMLPLVGDLAPPEKRATALSWVTSGLLLGMLLARVLSGIVTEYTGWRTVYWIALGLQFFIFALLWMFMPDYPSTNPSGLSYLQILRSLGQLIARHPSLVQAALIGLAISGVFTLYWTTLTFLLAAAPYNYNSLVIGMFGLIGVAAILLTPVTGRHVIDKYSPSLGLLIGLICIIVGQLIGTFAGLHSVAGPVIQAFLVDFGIQTAQVSNRTTIYKLDASARNRINSVYMLGVFCGQVMGTSTGAPLYHRYGWVGSGSAGVGFAGLALLILSARTPNESGWIGWGGGWREGNGNPDVEEELESGSECEKAPSAGSTELQEVKL</sequence>
<feature type="transmembrane region" description="Helical" evidence="3">
    <location>
        <begin position="361"/>
        <end position="379"/>
    </location>
</feature>
<evidence type="ECO:0000259" key="4">
    <source>
        <dbReference type="PROSITE" id="PS50850"/>
    </source>
</evidence>
<dbReference type="InterPro" id="IPR036259">
    <property type="entry name" value="MFS_trans_sf"/>
</dbReference>
<comment type="subcellular location">
    <subcellularLocation>
        <location evidence="1">Membrane</location>
        <topology evidence="1">Multi-pass membrane protein</topology>
    </subcellularLocation>
</comment>
<keyword evidence="6" id="KW-1185">Reference proteome</keyword>
<evidence type="ECO:0000256" key="1">
    <source>
        <dbReference type="ARBA" id="ARBA00004141"/>
    </source>
</evidence>
<keyword evidence="3" id="KW-1133">Transmembrane helix</keyword>